<dbReference type="SUPFAM" id="SSF51269">
    <property type="entry name" value="AFP III-like domain"/>
    <property type="match status" value="1"/>
</dbReference>
<name>W0SK01_9PROT</name>
<dbReference type="InterPro" id="IPR057736">
    <property type="entry name" value="SAF_PseI/NeuA/NeuB"/>
</dbReference>
<evidence type="ECO:0000313" key="2">
    <source>
        <dbReference type="EMBL" id="BAO31146.1"/>
    </source>
</evidence>
<dbReference type="PROSITE" id="PS50844">
    <property type="entry name" value="AFP_LIKE"/>
    <property type="match status" value="1"/>
</dbReference>
<protein>
    <submittedName>
        <fullName evidence="2">Acetylneuraminic acid synthetase</fullName>
    </submittedName>
</protein>
<dbReference type="InterPro" id="IPR013974">
    <property type="entry name" value="SAF"/>
</dbReference>
<dbReference type="AlphaFoldDB" id="W0SK01"/>
<dbReference type="Pfam" id="PF08666">
    <property type="entry name" value="SAF"/>
    <property type="match status" value="1"/>
</dbReference>
<dbReference type="OrthoDB" id="9781701at2"/>
<dbReference type="Gene3D" id="3.90.1210.10">
    <property type="entry name" value="Antifreeze-like/N-acetylneuraminic acid synthase C-terminal domain"/>
    <property type="match status" value="1"/>
</dbReference>
<reference evidence="2 3" key="1">
    <citation type="journal article" date="2014" name="Syst. Appl. Microbiol.">
        <title>Complete genomes of freshwater sulfur oxidizers Sulfuricella denitrificans skB26 and Sulfuritalea hydrogenivorans sk43H: genetic insights into the sulfur oxidation pathway of betaproteobacteria.</title>
        <authorList>
            <person name="Watanabe T."/>
            <person name="Kojima H."/>
            <person name="Fukui M."/>
        </authorList>
    </citation>
    <scope>NUCLEOTIDE SEQUENCE [LARGE SCALE GENOMIC DNA]</scope>
    <source>
        <strain evidence="2">DSM22779</strain>
    </source>
</reference>
<dbReference type="InterPro" id="IPR006190">
    <property type="entry name" value="SAF_AFP_Neu5Ac"/>
</dbReference>
<organism evidence="2 3">
    <name type="scientific">Sulfuritalea hydrogenivorans sk43H</name>
    <dbReference type="NCBI Taxonomy" id="1223802"/>
    <lineage>
        <taxon>Bacteria</taxon>
        <taxon>Pseudomonadati</taxon>
        <taxon>Pseudomonadota</taxon>
        <taxon>Betaproteobacteria</taxon>
        <taxon>Nitrosomonadales</taxon>
        <taxon>Sterolibacteriaceae</taxon>
        <taxon>Sulfuritalea</taxon>
    </lineage>
</organism>
<evidence type="ECO:0000259" key="1">
    <source>
        <dbReference type="PROSITE" id="PS50844"/>
    </source>
</evidence>
<dbReference type="InterPro" id="IPR013785">
    <property type="entry name" value="Aldolase_TIM"/>
</dbReference>
<dbReference type="GO" id="GO:0016051">
    <property type="term" value="P:carbohydrate biosynthetic process"/>
    <property type="evidence" value="ECO:0007669"/>
    <property type="project" value="InterPro"/>
</dbReference>
<sequence>MLNSIRLGSRVVDSLSKPYVIAEIGVNHEGSMDQAKRLIDLARQGGADAAKFQSYKAGTLASKHSPSYWDTTKEPTRSQYALFQKYDNFGPDEYRALAEHCRQTGIDFLSTPFDDEAIEFLDPLVPFFKIASADLTNIPFLRKVAAKGKPVVLSTGASTLGEVDVAVEALTQAGCADIALLHCILNYPTDNANAHLRMIEGLKRAYPRNIIGYSDHTLPDDAMTSLVAAHLLGAVIIEKHFTHDKALPGNDHYHAMDQHDLARFVALAETVHVLLGPTDHKAPIATEAISRKNARRSIVLARDVTAGQRLTAADLTYKRPGTGVSPMHWDEVLNRCAAAALQADHVLQWQDLAPASE</sequence>
<dbReference type="SUPFAM" id="SSF51569">
    <property type="entry name" value="Aldolase"/>
    <property type="match status" value="1"/>
</dbReference>
<evidence type="ECO:0000313" key="3">
    <source>
        <dbReference type="Proteomes" id="UP000031637"/>
    </source>
</evidence>
<dbReference type="STRING" id="1223802.SUTH_03376"/>
<dbReference type="EMBL" id="AP012547">
    <property type="protein sequence ID" value="BAO31146.1"/>
    <property type="molecule type" value="Genomic_DNA"/>
</dbReference>
<dbReference type="GO" id="GO:0047444">
    <property type="term" value="F:N-acylneuraminate-9-phosphate synthase activity"/>
    <property type="evidence" value="ECO:0007669"/>
    <property type="project" value="TreeGrafter"/>
</dbReference>
<feature type="domain" description="AFP-like" evidence="1">
    <location>
        <begin position="297"/>
        <end position="355"/>
    </location>
</feature>
<dbReference type="Proteomes" id="UP000031637">
    <property type="component" value="Chromosome"/>
</dbReference>
<dbReference type="KEGG" id="shd:SUTH_03376"/>
<gene>
    <name evidence="2" type="ORF">SUTH_03376</name>
</gene>
<keyword evidence="3" id="KW-1185">Reference proteome</keyword>
<dbReference type="PANTHER" id="PTHR42966:SF1">
    <property type="entry name" value="SIALIC ACID SYNTHASE"/>
    <property type="match status" value="1"/>
</dbReference>
<dbReference type="InterPro" id="IPR013132">
    <property type="entry name" value="PseI/NeuA/B-like_N"/>
</dbReference>
<dbReference type="PANTHER" id="PTHR42966">
    <property type="entry name" value="N-ACETYLNEURAMINATE SYNTHASE"/>
    <property type="match status" value="1"/>
</dbReference>
<dbReference type="Pfam" id="PF03102">
    <property type="entry name" value="NeuB"/>
    <property type="match status" value="1"/>
</dbReference>
<dbReference type="InterPro" id="IPR051690">
    <property type="entry name" value="PseI-like"/>
</dbReference>
<dbReference type="Gene3D" id="3.20.20.70">
    <property type="entry name" value="Aldolase class I"/>
    <property type="match status" value="1"/>
</dbReference>
<dbReference type="CDD" id="cd11615">
    <property type="entry name" value="SAF_NeuB_like"/>
    <property type="match status" value="1"/>
</dbReference>
<accession>W0SK01</accession>
<dbReference type="InterPro" id="IPR036732">
    <property type="entry name" value="AFP_Neu5c_C_sf"/>
</dbReference>
<dbReference type="HOGENOM" id="CLU_040465_0_1_4"/>
<proteinExistence type="predicted"/>
<dbReference type="SMART" id="SM00858">
    <property type="entry name" value="SAF"/>
    <property type="match status" value="1"/>
</dbReference>